<dbReference type="Proteomes" id="UP001328107">
    <property type="component" value="Unassembled WGS sequence"/>
</dbReference>
<dbReference type="Gene3D" id="3.90.550.10">
    <property type="entry name" value="Spore Coat Polysaccharide Biosynthesis Protein SpsA, Chain A"/>
    <property type="match status" value="1"/>
</dbReference>
<accession>A0AAN5IDX7</accession>
<keyword evidence="2" id="KW-1185">Reference proteome</keyword>
<dbReference type="AlphaFoldDB" id="A0AAN5IDX7"/>
<sequence length="317" mass="37748">SLEVTILIVLSEGSSKEDYRSALNSMEAYSALHGYRLRIESDRKYEECEKHGDKFFRRHCHTYQMMLNELPEESWILFVDADVGVVNPNKLIEDFIEEEYDIYLYNRFYNWEFAAQYLFKNNERGRDWIKKWADMEFSLPNSFHGTDNGALHILMMHYLVPTSITGESSIGEMCQIIWEQSKNYDDVFTMQACTRMMIGERDDFPEHHVKIFPKGKGWARDAWLLNSRWSMDDFMLHSIKETNSRTENPEDPKNIYNFMVPETDRSTDPLAFPVLNITQFEVNTQQWTMDGRLLINNSLRSYIFRRLTIEKWQQQVK</sequence>
<proteinExistence type="predicted"/>
<dbReference type="InterPro" id="IPR029044">
    <property type="entry name" value="Nucleotide-diphossugar_trans"/>
</dbReference>
<evidence type="ECO:0000313" key="1">
    <source>
        <dbReference type="EMBL" id="GMR62803.1"/>
    </source>
</evidence>
<gene>
    <name evidence="1" type="ORF">PMAYCL1PPCAC_32998</name>
</gene>
<comment type="caution">
    <text evidence="1">The sequence shown here is derived from an EMBL/GenBank/DDBJ whole genome shotgun (WGS) entry which is preliminary data.</text>
</comment>
<evidence type="ECO:0000313" key="2">
    <source>
        <dbReference type="Proteomes" id="UP001328107"/>
    </source>
</evidence>
<protein>
    <submittedName>
        <fullName evidence="1">Uncharacterized protein</fullName>
    </submittedName>
</protein>
<dbReference type="PANTHER" id="PTHR31562">
    <property type="entry name" value="PROTEIN CBG18972"/>
    <property type="match status" value="1"/>
</dbReference>
<reference evidence="2" key="1">
    <citation type="submission" date="2022-10" db="EMBL/GenBank/DDBJ databases">
        <title>Genome assembly of Pristionchus species.</title>
        <authorList>
            <person name="Yoshida K."/>
            <person name="Sommer R.J."/>
        </authorList>
    </citation>
    <scope>NUCLEOTIDE SEQUENCE [LARGE SCALE GENOMIC DNA]</scope>
    <source>
        <strain evidence="2">RS5460</strain>
    </source>
</reference>
<feature type="non-terminal residue" evidence="1">
    <location>
        <position position="317"/>
    </location>
</feature>
<dbReference type="PANTHER" id="PTHR31562:SF9">
    <property type="entry name" value="GLYCOSYLTRANSFERASE FAMILY 8 PROTEIN"/>
    <property type="match status" value="1"/>
</dbReference>
<organism evidence="1 2">
    <name type="scientific">Pristionchus mayeri</name>
    <dbReference type="NCBI Taxonomy" id="1317129"/>
    <lineage>
        <taxon>Eukaryota</taxon>
        <taxon>Metazoa</taxon>
        <taxon>Ecdysozoa</taxon>
        <taxon>Nematoda</taxon>
        <taxon>Chromadorea</taxon>
        <taxon>Rhabditida</taxon>
        <taxon>Rhabditina</taxon>
        <taxon>Diplogasteromorpha</taxon>
        <taxon>Diplogasteroidea</taxon>
        <taxon>Neodiplogasteridae</taxon>
        <taxon>Pristionchus</taxon>
    </lineage>
</organism>
<name>A0AAN5IDX7_9BILA</name>
<dbReference type="InterPro" id="IPR004988">
    <property type="entry name" value="DUF273"/>
</dbReference>
<feature type="non-terminal residue" evidence="1">
    <location>
        <position position="1"/>
    </location>
</feature>
<dbReference type="Pfam" id="PF03314">
    <property type="entry name" value="DUF273"/>
    <property type="match status" value="1"/>
</dbReference>
<dbReference type="EMBL" id="BTRK01000006">
    <property type="protein sequence ID" value="GMR62803.1"/>
    <property type="molecule type" value="Genomic_DNA"/>
</dbReference>